<reference evidence="2" key="1">
    <citation type="submission" date="2020-09" db="EMBL/GenBank/DDBJ databases">
        <title>Genome-Enabled Discovery of Anthraquinone Biosynthesis in Senna tora.</title>
        <authorList>
            <person name="Kang S.-H."/>
            <person name="Pandey R.P."/>
            <person name="Lee C.-M."/>
            <person name="Sim J.-S."/>
            <person name="Jeong J.-T."/>
            <person name="Choi B.-S."/>
            <person name="Jung M."/>
            <person name="Ginzburg D."/>
            <person name="Zhao K."/>
            <person name="Won S.Y."/>
            <person name="Oh T.-J."/>
            <person name="Yu Y."/>
            <person name="Kim N.-H."/>
            <person name="Lee O.R."/>
            <person name="Lee T.-H."/>
            <person name="Bashyal P."/>
            <person name="Kim T.-S."/>
            <person name="Lee W.-H."/>
            <person name="Kawkins C."/>
            <person name="Kim C.-K."/>
            <person name="Kim J.S."/>
            <person name="Ahn B.O."/>
            <person name="Rhee S.Y."/>
            <person name="Sohng J.K."/>
        </authorList>
    </citation>
    <scope>NUCLEOTIDE SEQUENCE</scope>
    <source>
        <tissue evidence="2">Leaf</tissue>
    </source>
</reference>
<organism evidence="2 3">
    <name type="scientific">Senna tora</name>
    <dbReference type="NCBI Taxonomy" id="362788"/>
    <lineage>
        <taxon>Eukaryota</taxon>
        <taxon>Viridiplantae</taxon>
        <taxon>Streptophyta</taxon>
        <taxon>Embryophyta</taxon>
        <taxon>Tracheophyta</taxon>
        <taxon>Spermatophyta</taxon>
        <taxon>Magnoliopsida</taxon>
        <taxon>eudicotyledons</taxon>
        <taxon>Gunneridae</taxon>
        <taxon>Pentapetalae</taxon>
        <taxon>rosids</taxon>
        <taxon>fabids</taxon>
        <taxon>Fabales</taxon>
        <taxon>Fabaceae</taxon>
        <taxon>Caesalpinioideae</taxon>
        <taxon>Cassia clade</taxon>
        <taxon>Senna</taxon>
    </lineage>
</organism>
<evidence type="ECO:0000313" key="2">
    <source>
        <dbReference type="EMBL" id="KAF7814396.1"/>
    </source>
</evidence>
<protein>
    <submittedName>
        <fullName evidence="2">Uncharacterized protein</fullName>
    </submittedName>
</protein>
<accession>A0A834T5A4</accession>
<feature type="coiled-coil region" evidence="1">
    <location>
        <begin position="52"/>
        <end position="79"/>
    </location>
</feature>
<keyword evidence="3" id="KW-1185">Reference proteome</keyword>
<gene>
    <name evidence="2" type="ORF">G2W53_028365</name>
</gene>
<name>A0A834T5A4_9FABA</name>
<sequence>MESQVCDVLALRKCDEMLHLWEMKMAKLECQFNSRKENSKLRRFKVISEDFINDSRRTKDHLDQHLKILEEEMDSMKRAILWHVKQRKRLINKIHFYFQCMQMLWQRSDEVKGDLFHVKFIMNSPKLIDQLMLKQDGRAIAGLPEVLCPHFNPSLITKGLQATIYFSKKLQTNPTYS</sequence>
<comment type="caution">
    <text evidence="2">The sequence shown here is derived from an EMBL/GenBank/DDBJ whole genome shotgun (WGS) entry which is preliminary data.</text>
</comment>
<proteinExistence type="predicted"/>
<dbReference type="Proteomes" id="UP000634136">
    <property type="component" value="Unassembled WGS sequence"/>
</dbReference>
<dbReference type="AlphaFoldDB" id="A0A834T5A4"/>
<dbReference type="EMBL" id="JAAIUW010000009">
    <property type="protein sequence ID" value="KAF7814396.1"/>
    <property type="molecule type" value="Genomic_DNA"/>
</dbReference>
<evidence type="ECO:0000313" key="3">
    <source>
        <dbReference type="Proteomes" id="UP000634136"/>
    </source>
</evidence>
<evidence type="ECO:0000256" key="1">
    <source>
        <dbReference type="SAM" id="Coils"/>
    </source>
</evidence>
<dbReference type="OrthoDB" id="1676631at2759"/>
<keyword evidence="1" id="KW-0175">Coiled coil</keyword>